<dbReference type="PANTHER" id="PTHR48040">
    <property type="entry name" value="PLEIOTROPIC DRUG RESISTANCE PROTEIN 1-LIKE ISOFORM X1"/>
    <property type="match status" value="1"/>
</dbReference>
<feature type="transmembrane region" description="Helical" evidence="9">
    <location>
        <begin position="623"/>
        <end position="642"/>
    </location>
</feature>
<keyword evidence="3 9" id="KW-0812">Transmembrane</keyword>
<evidence type="ECO:0000256" key="9">
    <source>
        <dbReference type="SAM" id="Phobius"/>
    </source>
</evidence>
<proteinExistence type="inferred from homology"/>
<dbReference type="PROSITE" id="PS50893">
    <property type="entry name" value="ABC_TRANSPORTER_2"/>
    <property type="match status" value="2"/>
</dbReference>
<feature type="transmembrane region" description="Helical" evidence="9">
    <location>
        <begin position="589"/>
        <end position="611"/>
    </location>
</feature>
<evidence type="ECO:0000256" key="5">
    <source>
        <dbReference type="ARBA" id="ARBA00022840"/>
    </source>
</evidence>
<evidence type="ECO:0000259" key="10">
    <source>
        <dbReference type="PROSITE" id="PS50893"/>
    </source>
</evidence>
<dbReference type="Pfam" id="PF08370">
    <property type="entry name" value="PDR_assoc"/>
    <property type="match status" value="1"/>
</dbReference>
<feature type="compositionally biased region" description="Acidic residues" evidence="8">
    <location>
        <begin position="1105"/>
        <end position="1148"/>
    </location>
</feature>
<dbReference type="InterPro" id="IPR003593">
    <property type="entry name" value="AAA+_ATPase"/>
</dbReference>
<keyword evidence="6 9" id="KW-1133">Transmembrane helix</keyword>
<dbReference type="Proteomes" id="UP001318860">
    <property type="component" value="Unassembled WGS sequence"/>
</dbReference>
<evidence type="ECO:0000313" key="11">
    <source>
        <dbReference type="EMBL" id="KAK6148934.1"/>
    </source>
</evidence>
<evidence type="ECO:0000256" key="8">
    <source>
        <dbReference type="SAM" id="MobiDB-lite"/>
    </source>
</evidence>
<feature type="transmembrane region" description="Helical" evidence="9">
    <location>
        <begin position="510"/>
        <end position="528"/>
    </location>
</feature>
<evidence type="ECO:0000256" key="2">
    <source>
        <dbReference type="ARBA" id="ARBA00006012"/>
    </source>
</evidence>
<evidence type="ECO:0000256" key="3">
    <source>
        <dbReference type="ARBA" id="ARBA00022692"/>
    </source>
</evidence>
<feature type="region of interest" description="Disordered" evidence="8">
    <location>
        <begin position="1074"/>
        <end position="1148"/>
    </location>
</feature>
<dbReference type="SMART" id="SM00382">
    <property type="entry name" value="AAA"/>
    <property type="match status" value="2"/>
</dbReference>
<feature type="compositionally biased region" description="Polar residues" evidence="8">
    <location>
        <begin position="1074"/>
        <end position="1094"/>
    </location>
</feature>
<dbReference type="InterPro" id="IPR034001">
    <property type="entry name" value="ABCG_PDR_1"/>
</dbReference>
<evidence type="ECO:0000256" key="1">
    <source>
        <dbReference type="ARBA" id="ARBA00004141"/>
    </source>
</evidence>
<evidence type="ECO:0000256" key="6">
    <source>
        <dbReference type="ARBA" id="ARBA00022989"/>
    </source>
</evidence>
<evidence type="ECO:0000256" key="4">
    <source>
        <dbReference type="ARBA" id="ARBA00022741"/>
    </source>
</evidence>
<dbReference type="CDD" id="cd03233">
    <property type="entry name" value="ABCG_PDR_domain1"/>
    <property type="match status" value="1"/>
</dbReference>
<organism evidence="11 12">
    <name type="scientific">Rehmannia glutinosa</name>
    <name type="common">Chinese foxglove</name>
    <dbReference type="NCBI Taxonomy" id="99300"/>
    <lineage>
        <taxon>Eukaryota</taxon>
        <taxon>Viridiplantae</taxon>
        <taxon>Streptophyta</taxon>
        <taxon>Embryophyta</taxon>
        <taxon>Tracheophyta</taxon>
        <taxon>Spermatophyta</taxon>
        <taxon>Magnoliopsida</taxon>
        <taxon>eudicotyledons</taxon>
        <taxon>Gunneridae</taxon>
        <taxon>Pentapetalae</taxon>
        <taxon>asterids</taxon>
        <taxon>lamiids</taxon>
        <taxon>Lamiales</taxon>
        <taxon>Orobanchaceae</taxon>
        <taxon>Rehmannieae</taxon>
        <taxon>Rehmannia</taxon>
    </lineage>
</organism>
<protein>
    <recommendedName>
        <fullName evidence="10">ABC transporter domain-containing protein</fullName>
    </recommendedName>
</protein>
<keyword evidence="4" id="KW-0547">Nucleotide-binding</keyword>
<dbReference type="Gene3D" id="3.40.50.300">
    <property type="entry name" value="P-loop containing nucleotide triphosphate hydrolases"/>
    <property type="match status" value="2"/>
</dbReference>
<feature type="domain" description="ABC transporter" evidence="10">
    <location>
        <begin position="796"/>
        <end position="1050"/>
    </location>
</feature>
<dbReference type="Pfam" id="PF00005">
    <property type="entry name" value="ABC_tran"/>
    <property type="match status" value="2"/>
</dbReference>
<feature type="domain" description="ABC transporter" evidence="10">
    <location>
        <begin position="158"/>
        <end position="418"/>
    </location>
</feature>
<dbReference type="EMBL" id="JABTTQ020000009">
    <property type="protein sequence ID" value="KAK6148934.1"/>
    <property type="molecule type" value="Genomic_DNA"/>
</dbReference>
<sequence>MDMQDVYRASNSLRRNASSAFNFRNDSMEIFSSSSRNIHGDEDDDEALKWAALEKLPTFDRLRKGLLLGSRGDFNEVDVQNLGFQERKQLLERLVKVVEEDNEKFLLKLKSRIDRVGIELPTIEVRFEHLNVETEVHLQNRALPTFKNFFVNILEGLATKLHIFPSRKKHLSILHDVSGILKPGRMTLLLGPPSSGKTTLLLALAGKLDPALKAVDEQFSGNVTYNGHSMKEFIPQRTAAYISQHDVHIGEMTVRETFAFSARCQGVGSSLEMLAELLRREKEANIKPDPDVDMYMKILGLEICADTMVGDQMIRGISGGQRKRVTTGEMLVGPAKALFMDEISTGLDSSTTFQVVNSIRQFVHILNGTALISLLQPEPETYDLFDDIILISEGQIVYQGPRDYVLDFFQSMGFKCPERKGVADFLQENGEIRKAHQLFDEMLQRTVATWNAMIMAYITSKKDQQQYWAHQDKPYKYITASEFAETFKSSEIGRKIIAELAIPFDKSKSHPAALLCVMGFIAMTLFFRTQIHRNLNDGRLLVGAFYYSVATIMFGGLSDIAMTFQKLPVFYKQRNIFFYPAWAYGVPSWIIRIPAQAVEIAAYVALTYYVIGYDPNVGRLFKQYLLFLVQLQTASALFRLTAAVGRNMIIANTYGYFLFLLIMSLSGFVLSREKVKKWWIWGYYMSPMMYAQNALLVNEFTGHRWRHVSPNSNVSLGVEVVKSRGFFPGAYWYWIGLGALFGMVLLFNSCYILALTYLNPLGKAQAVLPEDDTQENETNDQNKNKGIILPFEPHSITFDEVKYSVDMPQEMKDRGATEDRLVLLKGVCGAFRPGVLTALMGVSGAGKTTLMDVLAGRKTGGYIEGDITVSGYPKKQETFARICGYCEQNDIHSPCVTVYESLLFSAWLRLPRDVDSATRRMLVEKVMELVELTPLRGGQVGLPGVNGLSAEQRKRLTIAVELVANPSIIFMDEPTSGLDARAAAIVMRTVRNTVDTGRTVLFLMKRGGEEIYVGPLGRHSCHLIHYFEGIEGVPKIRAGHNPAAWMLEVTSSAQEMMLGIDFAQVYKNSELYSTTPASTSNLGGKQTKGSSSRATMRAKSSLELRDEEDDESEFEVGEEKDYGEEDELEIEELDGKEDEEEDVEFDDD</sequence>
<dbReference type="SUPFAM" id="SSF52540">
    <property type="entry name" value="P-loop containing nucleoside triphosphate hydrolases"/>
    <property type="match status" value="2"/>
</dbReference>
<keyword evidence="5" id="KW-0067">ATP-binding</keyword>
<feature type="transmembrane region" description="Helical" evidence="9">
    <location>
        <begin position="731"/>
        <end position="758"/>
    </location>
</feature>
<feature type="transmembrane region" description="Helical" evidence="9">
    <location>
        <begin position="654"/>
        <end position="671"/>
    </location>
</feature>
<evidence type="ECO:0000256" key="7">
    <source>
        <dbReference type="ARBA" id="ARBA00023136"/>
    </source>
</evidence>
<dbReference type="InterPro" id="IPR003439">
    <property type="entry name" value="ABC_transporter-like_ATP-bd"/>
</dbReference>
<dbReference type="PANTHER" id="PTHR48040:SF20">
    <property type="entry name" value="PLEIOTROPIC DRUG RESISTANCE PROTEIN 1"/>
    <property type="match status" value="1"/>
</dbReference>
<dbReference type="InterPro" id="IPR029481">
    <property type="entry name" value="ABC_trans_N"/>
</dbReference>
<dbReference type="InterPro" id="IPR027417">
    <property type="entry name" value="P-loop_NTPase"/>
</dbReference>
<evidence type="ECO:0000313" key="12">
    <source>
        <dbReference type="Proteomes" id="UP001318860"/>
    </source>
</evidence>
<dbReference type="Pfam" id="PF01061">
    <property type="entry name" value="ABC2_membrane"/>
    <property type="match status" value="1"/>
</dbReference>
<reference evidence="11 12" key="1">
    <citation type="journal article" date="2021" name="Comput. Struct. Biotechnol. J.">
        <title>De novo genome assembly of the potent medicinal plant Rehmannia glutinosa using nanopore technology.</title>
        <authorList>
            <person name="Ma L."/>
            <person name="Dong C."/>
            <person name="Song C."/>
            <person name="Wang X."/>
            <person name="Zheng X."/>
            <person name="Niu Y."/>
            <person name="Chen S."/>
            <person name="Feng W."/>
        </authorList>
    </citation>
    <scope>NUCLEOTIDE SEQUENCE [LARGE SCALE GENOMIC DNA]</scope>
    <source>
        <strain evidence="11">DH-2019</strain>
    </source>
</reference>
<dbReference type="InterPro" id="IPR013581">
    <property type="entry name" value="PDR_assoc"/>
</dbReference>
<feature type="transmembrane region" description="Helical" evidence="9">
    <location>
        <begin position="540"/>
        <end position="564"/>
    </location>
</feature>
<comment type="similarity">
    <text evidence="2">Belongs to the ABC transporter superfamily. ABCG family. PDR (TC 3.A.1.205) subfamily.</text>
</comment>
<dbReference type="Pfam" id="PF14510">
    <property type="entry name" value="ABC_trans_N"/>
    <property type="match status" value="1"/>
</dbReference>
<keyword evidence="12" id="KW-1185">Reference proteome</keyword>
<dbReference type="InterPro" id="IPR013525">
    <property type="entry name" value="ABC2_TM"/>
</dbReference>
<keyword evidence="7 9" id="KW-0472">Membrane</keyword>
<comment type="subcellular location">
    <subcellularLocation>
        <location evidence="1">Membrane</location>
        <topology evidence="1">Multi-pass membrane protein</topology>
    </subcellularLocation>
</comment>
<comment type="caution">
    <text evidence="11">The sequence shown here is derived from an EMBL/GenBank/DDBJ whole genome shotgun (WGS) entry which is preliminary data.</text>
</comment>
<name>A0ABR0WRG4_REHGL</name>
<accession>A0ABR0WRG4</accession>
<gene>
    <name evidence="11" type="ORF">DH2020_016459</name>
</gene>